<feature type="transmembrane region" description="Helical" evidence="1">
    <location>
        <begin position="85"/>
        <end position="104"/>
    </location>
</feature>
<dbReference type="AlphaFoldDB" id="A0A239IV53"/>
<feature type="transmembrane region" description="Helical" evidence="1">
    <location>
        <begin position="291"/>
        <end position="308"/>
    </location>
</feature>
<feature type="transmembrane region" description="Helical" evidence="1">
    <location>
        <begin position="267"/>
        <end position="284"/>
    </location>
</feature>
<reference evidence="2 3" key="1">
    <citation type="submission" date="2017-06" db="EMBL/GenBank/DDBJ databases">
        <authorList>
            <person name="Kim H.J."/>
            <person name="Triplett B.A."/>
        </authorList>
    </citation>
    <scope>NUCLEOTIDE SEQUENCE [LARGE SCALE GENOMIC DNA]</scope>
    <source>
        <strain evidence="2 3">DSM 18704</strain>
    </source>
</reference>
<evidence type="ECO:0000313" key="3">
    <source>
        <dbReference type="Proteomes" id="UP000198356"/>
    </source>
</evidence>
<feature type="transmembrane region" description="Helical" evidence="1">
    <location>
        <begin position="116"/>
        <end position="142"/>
    </location>
</feature>
<gene>
    <name evidence="2" type="ORF">SAMN05421770_103297</name>
</gene>
<sequence>MGFLLERWPKPARVLLLIPFLGLYYVQLVHHQLWRDEINVWGIACVSQSYAELLRRVHYEAHPALWYTLCYAASRITREPWMLKVVQGVIGTAIYLMLALTTPFRLRELALIFMGYYVFFQYTVMCRMYGLELLFALVYVWFRMRRPEWMVRNTLWLALIANVDITGAILGSGLLLEYGVERYRAQRAAGRVEARRYVSAAAVYAAGIALAMFTACPAKDISWTSTGHAFSQFWDLEHLGEGFAKWAGVAWFPQVSDPVSFWGGDPVWPTSLFVPIALVLLYLMFRRQRHLGMMVGSVLAIGVLFSQVSGVAGIRHVGVMYIAFLVALWMMRYRHEQVSAASYVLLGLIVISSGYEVARQWGRPYTDDQAAAQWIVAHHLENEPLMGEPDTHVIGVPERLQRPIYQIECQCVDRVMTFAGRRDWMVMHRDVPAGVIEGLRRLDAPEVLFLMNRTLSAQETDALANGEVEADLLAQFDRGYVEDEHFYVYRLRRSGSPARAIVQTAAKQAPGARTQGSEGLGAF</sequence>
<feature type="transmembrane region" description="Helical" evidence="1">
    <location>
        <begin position="12"/>
        <end position="30"/>
    </location>
</feature>
<keyword evidence="1" id="KW-0472">Membrane</keyword>
<dbReference type="EMBL" id="FZOU01000003">
    <property type="protein sequence ID" value="SNS97459.1"/>
    <property type="molecule type" value="Genomic_DNA"/>
</dbReference>
<feature type="transmembrane region" description="Helical" evidence="1">
    <location>
        <begin position="338"/>
        <end position="355"/>
    </location>
</feature>
<keyword evidence="1" id="KW-0812">Transmembrane</keyword>
<keyword evidence="1" id="KW-1133">Transmembrane helix</keyword>
<dbReference type="Proteomes" id="UP000198356">
    <property type="component" value="Unassembled WGS sequence"/>
</dbReference>
<feature type="transmembrane region" description="Helical" evidence="1">
    <location>
        <begin position="197"/>
        <end position="215"/>
    </location>
</feature>
<evidence type="ECO:0008006" key="4">
    <source>
        <dbReference type="Google" id="ProtNLM"/>
    </source>
</evidence>
<evidence type="ECO:0000313" key="2">
    <source>
        <dbReference type="EMBL" id="SNS97459.1"/>
    </source>
</evidence>
<feature type="transmembrane region" description="Helical" evidence="1">
    <location>
        <begin position="154"/>
        <end position="176"/>
    </location>
</feature>
<dbReference type="RefSeq" id="WP_089408401.1">
    <property type="nucleotide sequence ID" value="NZ_FZOU01000003.1"/>
</dbReference>
<dbReference type="OrthoDB" id="8895194at2"/>
<name>A0A239IV53_9BACT</name>
<accession>A0A239IV53</accession>
<proteinExistence type="predicted"/>
<feature type="transmembrane region" description="Helical" evidence="1">
    <location>
        <begin position="314"/>
        <end position="331"/>
    </location>
</feature>
<organism evidence="2 3">
    <name type="scientific">Granulicella rosea</name>
    <dbReference type="NCBI Taxonomy" id="474952"/>
    <lineage>
        <taxon>Bacteria</taxon>
        <taxon>Pseudomonadati</taxon>
        <taxon>Acidobacteriota</taxon>
        <taxon>Terriglobia</taxon>
        <taxon>Terriglobales</taxon>
        <taxon>Acidobacteriaceae</taxon>
        <taxon>Granulicella</taxon>
    </lineage>
</organism>
<keyword evidence="3" id="KW-1185">Reference proteome</keyword>
<protein>
    <recommendedName>
        <fullName evidence="4">Dolichyl-phosphate-mannose-protein mannosyltransferase</fullName>
    </recommendedName>
</protein>
<evidence type="ECO:0000256" key="1">
    <source>
        <dbReference type="SAM" id="Phobius"/>
    </source>
</evidence>